<dbReference type="Proteomes" id="UP000270342">
    <property type="component" value="Unassembled WGS sequence"/>
</dbReference>
<feature type="transmembrane region" description="Helical" evidence="5">
    <location>
        <begin position="176"/>
        <end position="198"/>
    </location>
</feature>
<comment type="caution">
    <text evidence="7">The sequence shown here is derived from an EMBL/GenBank/DDBJ whole genome shotgun (WGS) entry which is preliminary data.</text>
</comment>
<feature type="transmembrane region" description="Helical" evidence="5">
    <location>
        <begin position="115"/>
        <end position="135"/>
    </location>
</feature>
<comment type="subcellular location">
    <subcellularLocation>
        <location evidence="1">Membrane</location>
        <topology evidence="1">Multi-pass membrane protein</topology>
    </subcellularLocation>
</comment>
<dbReference type="InterPro" id="IPR020846">
    <property type="entry name" value="MFS_dom"/>
</dbReference>
<evidence type="ECO:0000256" key="4">
    <source>
        <dbReference type="ARBA" id="ARBA00023136"/>
    </source>
</evidence>
<feature type="transmembrane region" description="Helical" evidence="5">
    <location>
        <begin position="411"/>
        <end position="432"/>
    </location>
</feature>
<evidence type="ECO:0000256" key="2">
    <source>
        <dbReference type="ARBA" id="ARBA00022692"/>
    </source>
</evidence>
<dbReference type="InterPro" id="IPR036259">
    <property type="entry name" value="MFS_trans_sf"/>
</dbReference>
<dbReference type="EMBL" id="RBZU01000015">
    <property type="protein sequence ID" value="RKP46127.1"/>
    <property type="molecule type" value="Genomic_DNA"/>
</dbReference>
<dbReference type="PROSITE" id="PS00216">
    <property type="entry name" value="SUGAR_TRANSPORT_1"/>
    <property type="match status" value="1"/>
</dbReference>
<keyword evidence="3 5" id="KW-1133">Transmembrane helix</keyword>
<feature type="transmembrane region" description="Helical" evidence="5">
    <location>
        <begin position="147"/>
        <end position="170"/>
    </location>
</feature>
<feature type="transmembrane region" description="Helical" evidence="5">
    <location>
        <begin position="381"/>
        <end position="405"/>
    </location>
</feature>
<name>A0A494X611_9BURK</name>
<dbReference type="CDD" id="cd17365">
    <property type="entry name" value="MFS_PcaK_like"/>
    <property type="match status" value="1"/>
</dbReference>
<accession>A0A494X611</accession>
<dbReference type="Gene3D" id="1.20.1250.20">
    <property type="entry name" value="MFS general substrate transporter like domains"/>
    <property type="match status" value="1"/>
</dbReference>
<protein>
    <submittedName>
        <fullName evidence="7">MFS transporter</fullName>
    </submittedName>
</protein>
<evidence type="ECO:0000256" key="1">
    <source>
        <dbReference type="ARBA" id="ARBA00004141"/>
    </source>
</evidence>
<dbReference type="Pfam" id="PF07690">
    <property type="entry name" value="MFS_1"/>
    <property type="match status" value="1"/>
</dbReference>
<feature type="domain" description="Major facilitator superfamily (MFS) profile" evidence="6">
    <location>
        <begin position="24"/>
        <end position="436"/>
    </location>
</feature>
<dbReference type="PROSITE" id="PS00217">
    <property type="entry name" value="SUGAR_TRANSPORT_2"/>
    <property type="match status" value="1"/>
</dbReference>
<feature type="transmembrane region" description="Helical" evidence="5">
    <location>
        <begin position="59"/>
        <end position="78"/>
    </location>
</feature>
<organism evidence="7 8">
    <name type="scientific">Pararobbsia silviterrae</name>
    <dbReference type="NCBI Taxonomy" id="1792498"/>
    <lineage>
        <taxon>Bacteria</taxon>
        <taxon>Pseudomonadati</taxon>
        <taxon>Pseudomonadota</taxon>
        <taxon>Betaproteobacteria</taxon>
        <taxon>Burkholderiales</taxon>
        <taxon>Burkholderiaceae</taxon>
        <taxon>Pararobbsia</taxon>
    </lineage>
</organism>
<dbReference type="GO" id="GO:0005886">
    <property type="term" value="C:plasma membrane"/>
    <property type="evidence" value="ECO:0007669"/>
    <property type="project" value="TreeGrafter"/>
</dbReference>
<dbReference type="PROSITE" id="PS50850">
    <property type="entry name" value="MFS"/>
    <property type="match status" value="1"/>
</dbReference>
<dbReference type="InterPro" id="IPR005829">
    <property type="entry name" value="Sugar_transporter_CS"/>
</dbReference>
<dbReference type="GO" id="GO:0046943">
    <property type="term" value="F:carboxylic acid transmembrane transporter activity"/>
    <property type="evidence" value="ECO:0007669"/>
    <property type="project" value="TreeGrafter"/>
</dbReference>
<proteinExistence type="predicted"/>
<dbReference type="PANTHER" id="PTHR23508">
    <property type="entry name" value="CARBOXYLIC ACID TRANSPORTER PROTEIN HOMOLOG"/>
    <property type="match status" value="1"/>
</dbReference>
<dbReference type="InterPro" id="IPR011701">
    <property type="entry name" value="MFS"/>
</dbReference>
<evidence type="ECO:0000256" key="5">
    <source>
        <dbReference type="SAM" id="Phobius"/>
    </source>
</evidence>
<feature type="transmembrane region" description="Helical" evidence="5">
    <location>
        <begin position="90"/>
        <end position="109"/>
    </location>
</feature>
<feature type="transmembrane region" description="Helical" evidence="5">
    <location>
        <begin position="320"/>
        <end position="340"/>
    </location>
</feature>
<feature type="transmembrane region" description="Helical" evidence="5">
    <location>
        <begin position="24"/>
        <end position="47"/>
    </location>
</feature>
<dbReference type="AlphaFoldDB" id="A0A494X611"/>
<evidence type="ECO:0000256" key="3">
    <source>
        <dbReference type="ARBA" id="ARBA00022989"/>
    </source>
</evidence>
<evidence type="ECO:0000313" key="7">
    <source>
        <dbReference type="EMBL" id="RKP46127.1"/>
    </source>
</evidence>
<reference evidence="7 8" key="1">
    <citation type="submission" date="2018-10" db="EMBL/GenBank/DDBJ databases">
        <title>Robbsia sp. DHC34, isolated from soil.</title>
        <authorList>
            <person name="Gao Z.-H."/>
            <person name="Qiu L.-H."/>
        </authorList>
    </citation>
    <scope>NUCLEOTIDE SEQUENCE [LARGE SCALE GENOMIC DNA]</scope>
    <source>
        <strain evidence="7 8">DHC34</strain>
    </source>
</reference>
<feature type="transmembrane region" description="Helical" evidence="5">
    <location>
        <begin position="346"/>
        <end position="369"/>
    </location>
</feature>
<keyword evidence="2 5" id="KW-0812">Transmembrane</keyword>
<evidence type="ECO:0000259" key="6">
    <source>
        <dbReference type="PROSITE" id="PS50850"/>
    </source>
</evidence>
<feature type="transmembrane region" description="Helical" evidence="5">
    <location>
        <begin position="258"/>
        <end position="278"/>
    </location>
</feature>
<gene>
    <name evidence="7" type="ORF">D7S86_24685</name>
</gene>
<dbReference type="RefSeq" id="WP_121090429.1">
    <property type="nucleotide sequence ID" value="NZ_RBZU01000015.1"/>
</dbReference>
<evidence type="ECO:0000313" key="8">
    <source>
        <dbReference type="Proteomes" id="UP000270342"/>
    </source>
</evidence>
<keyword evidence="4 5" id="KW-0472">Membrane</keyword>
<feature type="transmembrane region" description="Helical" evidence="5">
    <location>
        <begin position="290"/>
        <end position="313"/>
    </location>
</feature>
<dbReference type="PANTHER" id="PTHR23508:SF10">
    <property type="entry name" value="CARBOXYLIC ACID TRANSPORTER PROTEIN HOMOLOG"/>
    <property type="match status" value="1"/>
</dbReference>
<sequence length="463" mass="48807">MANARLSLEAFVDSQPLSRAQIRIGVLCFLAVLLDGFDSILVGYLAPAIKTEWGLTPPQLAPLFGSGVFGLMVGAMAIGPFADRFGRKTILIASVAVFGLLTLAASLATSMPVFIALRFFAGLGLGATMPCAITLTSEYCPRRHRSLMVTTMFCGFTAGAAISGLAAAWIVSDFGWRAVLVAGGMLPILFLPALLLGIPESLRFLSLRDDAGARIARIASRLFPHADIDAVDLATHPDTRRRFPVADLLARDVRHGTVLIWVVYFANLLVLLFLNSWLPTLLTNLGMTMVRAAAFTSTFQIGGALGSIGLGYLMDRWSPCRVLAVSFGVGVLALLAAGHVGTEAIVLLPLMFAIGVGTGGAQTGAHVVTSSFYRTSSRATGMSWALGIGRIGSVIGSMAGGYLLGLHWSASAIWSLLAGVLLVAAWGAARLIPLMRHAALASAADEQDAREHASLSTPRRQSD</sequence>
<dbReference type="OrthoDB" id="7066727at2"/>
<keyword evidence="8" id="KW-1185">Reference proteome</keyword>
<dbReference type="SUPFAM" id="SSF103473">
    <property type="entry name" value="MFS general substrate transporter"/>
    <property type="match status" value="1"/>
</dbReference>